<dbReference type="SUPFAM" id="SSF48366">
    <property type="entry name" value="Ras GEF"/>
    <property type="match status" value="1"/>
</dbReference>
<organism evidence="9 10">
    <name type="scientific">Kockovaella imperatae</name>
    <dbReference type="NCBI Taxonomy" id="4999"/>
    <lineage>
        <taxon>Eukaryota</taxon>
        <taxon>Fungi</taxon>
        <taxon>Dikarya</taxon>
        <taxon>Basidiomycota</taxon>
        <taxon>Agaricomycotina</taxon>
        <taxon>Tremellomycetes</taxon>
        <taxon>Tremellales</taxon>
        <taxon>Cuniculitremaceae</taxon>
        <taxon>Kockovaella</taxon>
    </lineage>
</organism>
<dbReference type="CDD" id="cd00155">
    <property type="entry name" value="RasGEF"/>
    <property type="match status" value="1"/>
</dbReference>
<dbReference type="SMART" id="SM00147">
    <property type="entry name" value="RasGEF"/>
    <property type="match status" value="1"/>
</dbReference>
<proteinExistence type="predicted"/>
<evidence type="ECO:0000256" key="5">
    <source>
        <dbReference type="SAM" id="MobiDB-lite"/>
    </source>
</evidence>
<reference evidence="9 10" key="1">
    <citation type="submission" date="2017-03" db="EMBL/GenBank/DDBJ databases">
        <title>Widespread Adenine N6-methylation of Active Genes in Fungi.</title>
        <authorList>
            <consortium name="DOE Joint Genome Institute"/>
            <person name="Mondo S.J."/>
            <person name="Dannebaum R.O."/>
            <person name="Kuo R.C."/>
            <person name="Louie K.B."/>
            <person name="Bewick A.J."/>
            <person name="Labutti K."/>
            <person name="Haridas S."/>
            <person name="Kuo A."/>
            <person name="Salamov A."/>
            <person name="Ahrendt S.R."/>
            <person name="Lau R."/>
            <person name="Bowen B.P."/>
            <person name="Lipzen A."/>
            <person name="Sullivan W."/>
            <person name="Andreopoulos W.B."/>
            <person name="Clum A."/>
            <person name="Lindquist E."/>
            <person name="Daum C."/>
            <person name="Northen T.R."/>
            <person name="Ramamoorthy G."/>
            <person name="Schmitz R.J."/>
            <person name="Gryganskyi A."/>
            <person name="Culley D."/>
            <person name="Magnuson J."/>
            <person name="James T.Y."/>
            <person name="O'Malley M.A."/>
            <person name="Stajich J.E."/>
            <person name="Spatafora J.W."/>
            <person name="Visel A."/>
            <person name="Grigoriev I.V."/>
        </authorList>
    </citation>
    <scope>NUCLEOTIDE SEQUENCE [LARGE SCALE GENOMIC DNA]</scope>
    <source>
        <strain evidence="9 10">NRRL Y-17943</strain>
    </source>
</reference>
<dbReference type="InterPro" id="IPR008937">
    <property type="entry name" value="Ras-like_GEF"/>
</dbReference>
<dbReference type="InterPro" id="IPR023578">
    <property type="entry name" value="Ras_GEF_dom_sf"/>
</dbReference>
<feature type="domain" description="N-terminal Ras-GEF" evidence="8">
    <location>
        <begin position="733"/>
        <end position="864"/>
    </location>
</feature>
<dbReference type="GO" id="GO:0007265">
    <property type="term" value="P:Ras protein signal transduction"/>
    <property type="evidence" value="ECO:0007669"/>
    <property type="project" value="TreeGrafter"/>
</dbReference>
<feature type="region of interest" description="Disordered" evidence="5">
    <location>
        <begin position="1"/>
        <end position="37"/>
    </location>
</feature>
<sequence>MEVSHRPNASASSSSSSRHQPTPSTSSSRGLVPLTPPASPLTHVQAIHDFDPALLASTSAAGSNIYLSFKAGEIIRVHVQDDSGWWDGEVTGEKTNGLRRGWFPSNYVKTIMGRPSSTRNDSISTTHTRTASATSHRSRASTSTLPENLQQLLKPVVEALSLLESAIQSNHKSHIQPSTACVISSIRSALQQSDCLSKESATLTKWPILGKERKIVLVELSRLVACARTASGAEGETENPEADMEALAKSARGVFGSVKRLLHMANECGVQPSSVPMRETASAPGDSRSLRAASMGDLRGTRKVSSPPPPMPSIRAASALGRARSPSIATPVSATFTSSSGRSTPVSERSRHHGSMDSSSTSHSSESIETTPVPPSGTFAEPQSAADVQIAIGAAEDALLSIIAAFIGHIHSHHISSHPSSHANLIEMTRETIDAVRSVLTIVEAVGRHPSVRETRSREIDQLRIAKDNLYEVASRLVEGAEVVANAETAEENYDQVKARLLQTATGTLRAGTECVRLVRQCVVEDVLTPRPPSTNAASRLVPDSSLVLRDKVVGERGMHTLSALHRKASSLGQLKKRYGASQPEEVVEEDEDLTMVTVRPDLLRTQSEDSVKARSRSSSLSSPAPPRMSHRSPSRSADLDKFTSDFTLPGRLPHASTLSVPATPLALADSPALGFIRDDSGIVDSLDTDATPGRRPSMAPRAVTAPLPSASTDVRFWVVAHDYDPKEICFNSEGNIIGASLAVLVEKMTPHDVPPEHTFWQTFFYTFRLFTTPDTLLQALIDRYDPPPPPHVSFGDRERAIWIERKVVPVRLRVYNVLRAWLETHWKPVDDPILDDLSGFSNVIARTLPAMAPRLQTLIRRRMSGPLSAISEPGREFIGLPPTPIISKSLNAMLLKHPSSAVVPIIEFDTLELARQLTLFESKLFCRVSPEDLLQTGKKTIPELRALSTVSNQITGWVADNVLNELDTKRRAGLLKFYIKLADKCLLLNNFSTLFALLAGLNSSIVTRLKKTWDALPGKYRLVLDRLQSVIDHSRNHATYRARLREVDGSCLPFLGLILTDITFTSDGNPDFRPSVLAPDTKLINQDKYTKLGKIAIDFAKYQQPFNFHELEQVQTFLRRALTERGSQSLDALYRKSCEYGLLSVSDVSDARASQGS</sequence>
<dbReference type="PROSITE" id="PS50002">
    <property type="entry name" value="SH3"/>
    <property type="match status" value="1"/>
</dbReference>
<evidence type="ECO:0000313" key="9">
    <source>
        <dbReference type="EMBL" id="ORX36018.1"/>
    </source>
</evidence>
<dbReference type="Pfam" id="PF25006">
    <property type="entry name" value="DUF7783"/>
    <property type="match status" value="1"/>
</dbReference>
<dbReference type="InterPro" id="IPR056685">
    <property type="entry name" value="DUF7783"/>
</dbReference>
<dbReference type="Pfam" id="PF00617">
    <property type="entry name" value="RasGEF"/>
    <property type="match status" value="1"/>
</dbReference>
<evidence type="ECO:0000256" key="2">
    <source>
        <dbReference type="ARBA" id="ARBA00022658"/>
    </source>
</evidence>
<dbReference type="CDD" id="cd06224">
    <property type="entry name" value="REM"/>
    <property type="match status" value="1"/>
</dbReference>
<keyword evidence="10" id="KW-1185">Reference proteome</keyword>
<dbReference type="PROSITE" id="PS50009">
    <property type="entry name" value="RASGEF_CAT"/>
    <property type="match status" value="1"/>
</dbReference>
<dbReference type="STRING" id="4999.A0A1Y1UD88"/>
<evidence type="ECO:0000313" key="10">
    <source>
        <dbReference type="Proteomes" id="UP000193218"/>
    </source>
</evidence>
<evidence type="ECO:0000259" key="6">
    <source>
        <dbReference type="PROSITE" id="PS50002"/>
    </source>
</evidence>
<evidence type="ECO:0000259" key="8">
    <source>
        <dbReference type="PROSITE" id="PS50212"/>
    </source>
</evidence>
<dbReference type="PROSITE" id="PS50212">
    <property type="entry name" value="RASGEF_NTER"/>
    <property type="match status" value="1"/>
</dbReference>
<dbReference type="Gene3D" id="2.30.30.40">
    <property type="entry name" value="SH3 Domains"/>
    <property type="match status" value="1"/>
</dbReference>
<dbReference type="GO" id="GO:0005886">
    <property type="term" value="C:plasma membrane"/>
    <property type="evidence" value="ECO:0007669"/>
    <property type="project" value="TreeGrafter"/>
</dbReference>
<dbReference type="AlphaFoldDB" id="A0A1Y1UD88"/>
<dbReference type="SMART" id="SM00326">
    <property type="entry name" value="SH3"/>
    <property type="match status" value="1"/>
</dbReference>
<dbReference type="InterPro" id="IPR036964">
    <property type="entry name" value="RASGEF_cat_dom_sf"/>
</dbReference>
<accession>A0A1Y1UD88</accession>
<evidence type="ECO:0000259" key="7">
    <source>
        <dbReference type="PROSITE" id="PS50009"/>
    </source>
</evidence>
<name>A0A1Y1UD88_9TREE</name>
<feature type="region of interest" description="Disordered" evidence="5">
    <location>
        <begin position="113"/>
        <end position="145"/>
    </location>
</feature>
<dbReference type="EMBL" id="NBSH01000009">
    <property type="protein sequence ID" value="ORX36018.1"/>
    <property type="molecule type" value="Genomic_DNA"/>
</dbReference>
<dbReference type="SUPFAM" id="SSF50044">
    <property type="entry name" value="SH3-domain"/>
    <property type="match status" value="1"/>
</dbReference>
<dbReference type="RefSeq" id="XP_021870147.1">
    <property type="nucleotide sequence ID" value="XM_022013497.1"/>
</dbReference>
<evidence type="ECO:0000256" key="3">
    <source>
        <dbReference type="PROSITE-ProRule" id="PRU00168"/>
    </source>
</evidence>
<feature type="compositionally biased region" description="Low complexity" evidence="5">
    <location>
        <begin position="1"/>
        <end position="29"/>
    </location>
</feature>
<evidence type="ECO:0000256" key="1">
    <source>
        <dbReference type="ARBA" id="ARBA00022443"/>
    </source>
</evidence>
<dbReference type="CDD" id="cd11883">
    <property type="entry name" value="SH3_Sdc25"/>
    <property type="match status" value="1"/>
</dbReference>
<dbReference type="InterPro" id="IPR001895">
    <property type="entry name" value="RASGEF_cat_dom"/>
</dbReference>
<dbReference type="GO" id="GO:0005085">
    <property type="term" value="F:guanyl-nucleotide exchange factor activity"/>
    <property type="evidence" value="ECO:0007669"/>
    <property type="project" value="UniProtKB-KW"/>
</dbReference>
<keyword evidence="2 3" id="KW-0344">Guanine-nucleotide releasing factor</keyword>
<evidence type="ECO:0000256" key="4">
    <source>
        <dbReference type="PROSITE-ProRule" id="PRU00192"/>
    </source>
</evidence>
<dbReference type="InterPro" id="IPR001452">
    <property type="entry name" value="SH3_domain"/>
</dbReference>
<feature type="domain" description="SH3" evidence="6">
    <location>
        <begin position="39"/>
        <end position="113"/>
    </location>
</feature>
<feature type="compositionally biased region" description="Low complexity" evidence="5">
    <location>
        <begin position="124"/>
        <end position="144"/>
    </location>
</feature>
<keyword evidence="1 4" id="KW-0728">SH3 domain</keyword>
<feature type="domain" description="Ras-GEF" evidence="7">
    <location>
        <begin position="910"/>
        <end position="1136"/>
    </location>
</feature>
<dbReference type="InParanoid" id="A0A1Y1UD88"/>
<protein>
    <submittedName>
        <fullName evidence="9">Ras guanine nucleotide exchange factor domain-containing protein</fullName>
    </submittedName>
</protein>
<feature type="region of interest" description="Disordered" evidence="5">
    <location>
        <begin position="271"/>
        <end position="381"/>
    </location>
</feature>
<dbReference type="Pfam" id="PF00618">
    <property type="entry name" value="RasGEF_N"/>
    <property type="match status" value="1"/>
</dbReference>
<dbReference type="Pfam" id="PF07653">
    <property type="entry name" value="SH3_2"/>
    <property type="match status" value="1"/>
</dbReference>
<feature type="compositionally biased region" description="Polar residues" evidence="5">
    <location>
        <begin position="327"/>
        <end position="347"/>
    </location>
</feature>
<dbReference type="OrthoDB" id="28357at2759"/>
<feature type="compositionally biased region" description="Low complexity" evidence="5">
    <location>
        <begin position="356"/>
        <end position="367"/>
    </location>
</feature>
<dbReference type="PANTHER" id="PTHR23113:SF354">
    <property type="entry name" value="BUD SITE SELECTION PROTEIN 5"/>
    <property type="match status" value="1"/>
</dbReference>
<dbReference type="PRINTS" id="PR00452">
    <property type="entry name" value="SH3DOMAIN"/>
</dbReference>
<dbReference type="InterPro" id="IPR036028">
    <property type="entry name" value="SH3-like_dom_sf"/>
</dbReference>
<dbReference type="SMART" id="SM00229">
    <property type="entry name" value="RasGEFN"/>
    <property type="match status" value="1"/>
</dbReference>
<dbReference type="Proteomes" id="UP000193218">
    <property type="component" value="Unassembled WGS sequence"/>
</dbReference>
<dbReference type="Gene3D" id="1.10.840.10">
    <property type="entry name" value="Ras guanine-nucleotide exchange factors catalytic domain"/>
    <property type="match status" value="1"/>
</dbReference>
<comment type="caution">
    <text evidence="9">The sequence shown here is derived from an EMBL/GenBank/DDBJ whole genome shotgun (WGS) entry which is preliminary data.</text>
</comment>
<dbReference type="InterPro" id="IPR000651">
    <property type="entry name" value="Ras-like_Gua-exchang_fac_N"/>
</dbReference>
<gene>
    <name evidence="9" type="ORF">BD324DRAFT_581372</name>
</gene>
<feature type="region of interest" description="Disordered" evidence="5">
    <location>
        <begin position="576"/>
        <end position="643"/>
    </location>
</feature>
<dbReference type="Gene3D" id="1.20.870.10">
    <property type="entry name" value="Son of sevenless (SoS) protein Chain: S domain 1"/>
    <property type="match status" value="1"/>
</dbReference>
<dbReference type="GeneID" id="33555305"/>
<dbReference type="PANTHER" id="PTHR23113">
    <property type="entry name" value="GUANINE NUCLEOTIDE EXCHANGE FACTOR"/>
    <property type="match status" value="1"/>
</dbReference>